<organism evidence="2 3">
    <name type="scientific">Apibacter muscae</name>
    <dbReference type="NCBI Taxonomy" id="2509004"/>
    <lineage>
        <taxon>Bacteria</taxon>
        <taxon>Pseudomonadati</taxon>
        <taxon>Bacteroidota</taxon>
        <taxon>Flavobacteriia</taxon>
        <taxon>Flavobacteriales</taxon>
        <taxon>Weeksellaceae</taxon>
        <taxon>Apibacter</taxon>
    </lineage>
</organism>
<feature type="transmembrane region" description="Helical" evidence="1">
    <location>
        <begin position="132"/>
        <end position="153"/>
    </location>
</feature>
<dbReference type="InterPro" id="IPR052712">
    <property type="entry name" value="Acid_resist_chaperone_HdeD"/>
</dbReference>
<dbReference type="PANTHER" id="PTHR34989:SF1">
    <property type="entry name" value="PROTEIN HDED"/>
    <property type="match status" value="1"/>
</dbReference>
<evidence type="ECO:0000313" key="3">
    <source>
        <dbReference type="Proteomes" id="UP000319499"/>
    </source>
</evidence>
<protein>
    <submittedName>
        <fullName evidence="2">HdeD family acid-resistance protein</fullName>
    </submittedName>
</protein>
<comment type="caution">
    <text evidence="2">The sequence shown here is derived from an EMBL/GenBank/DDBJ whole genome shotgun (WGS) entry which is preliminary data.</text>
</comment>
<feature type="transmembrane region" description="Helical" evidence="1">
    <location>
        <begin position="15"/>
        <end position="34"/>
    </location>
</feature>
<dbReference type="AlphaFoldDB" id="A0A563DHZ1"/>
<dbReference type="Pfam" id="PF03729">
    <property type="entry name" value="DUF308"/>
    <property type="match status" value="2"/>
</dbReference>
<dbReference type="EMBL" id="SELH01000013">
    <property type="protein sequence ID" value="TWP29878.1"/>
    <property type="molecule type" value="Genomic_DNA"/>
</dbReference>
<proteinExistence type="predicted"/>
<keyword evidence="1" id="KW-0812">Transmembrane</keyword>
<feature type="transmembrane region" description="Helical" evidence="1">
    <location>
        <begin position="159"/>
        <end position="180"/>
    </location>
</feature>
<evidence type="ECO:0000256" key="1">
    <source>
        <dbReference type="SAM" id="Phobius"/>
    </source>
</evidence>
<dbReference type="PANTHER" id="PTHR34989">
    <property type="entry name" value="PROTEIN HDED"/>
    <property type="match status" value="1"/>
</dbReference>
<gene>
    <name evidence="2" type="ORF">ETU09_02540</name>
</gene>
<dbReference type="RefSeq" id="WP_146261568.1">
    <property type="nucleotide sequence ID" value="NZ_SELG01000029.1"/>
</dbReference>
<reference evidence="2 3" key="1">
    <citation type="submission" date="2019-02" db="EMBL/GenBank/DDBJ databases">
        <title>Apibacter muscae sp. nov.: a novel member of the house fly microbiota.</title>
        <authorList>
            <person name="Park R."/>
        </authorList>
    </citation>
    <scope>NUCLEOTIDE SEQUENCE [LARGE SCALE GENOMIC DNA]</scope>
    <source>
        <strain evidence="2 3">AL1</strain>
    </source>
</reference>
<accession>A0A563DHZ1</accession>
<keyword evidence="3" id="KW-1185">Reference proteome</keyword>
<dbReference type="GO" id="GO:0005886">
    <property type="term" value="C:plasma membrane"/>
    <property type="evidence" value="ECO:0007669"/>
    <property type="project" value="TreeGrafter"/>
</dbReference>
<feature type="transmembrane region" description="Helical" evidence="1">
    <location>
        <begin position="99"/>
        <end position="120"/>
    </location>
</feature>
<dbReference type="Proteomes" id="UP000319499">
    <property type="component" value="Unassembled WGS sequence"/>
</dbReference>
<feature type="transmembrane region" description="Helical" evidence="1">
    <location>
        <begin position="73"/>
        <end position="93"/>
    </location>
</feature>
<feature type="transmembrane region" description="Helical" evidence="1">
    <location>
        <begin position="40"/>
        <end position="61"/>
    </location>
</feature>
<evidence type="ECO:0000313" key="2">
    <source>
        <dbReference type="EMBL" id="TWP29878.1"/>
    </source>
</evidence>
<name>A0A563DHZ1_9FLAO</name>
<dbReference type="InterPro" id="IPR005325">
    <property type="entry name" value="DUF308_memb"/>
</dbReference>
<keyword evidence="1" id="KW-0472">Membrane</keyword>
<keyword evidence="1" id="KW-1133">Transmembrane helix</keyword>
<dbReference type="OrthoDB" id="7059775at2"/>
<sequence>MNTFVEPRKSITNHWWVLLLLGIIFLLGGIIVLSKPAPTLIFISTFFAISFLLTGIFEIFFSLSNTKNSSWGWYLAGGIFDLLIGIVLLRSSIITRLDILAFFIGFWILFKGVSLTGYSLDIKKLGSNNWGWLLFFGILEIIFSLIILVVPSIGLATLLVWISVSIIFIGIYYIFLSLTLKSI</sequence>